<feature type="compositionally biased region" description="Basic and acidic residues" evidence="2">
    <location>
        <begin position="184"/>
        <end position="193"/>
    </location>
</feature>
<feature type="coiled-coil region" evidence="1">
    <location>
        <begin position="716"/>
        <end position="753"/>
    </location>
</feature>
<name>A0A1I8FCF6_9PLAT</name>
<evidence type="ECO:0000256" key="2">
    <source>
        <dbReference type="SAM" id="MobiDB-lite"/>
    </source>
</evidence>
<sequence length="859" mass="95870">PLRLCLLCWAPLAADRQLAGSRGPAAADRLGAASQRTVMSLTRQLFRHRGRLPKPGSASRLLHTDSTADDEDHFLVQQRRSLRLVLNWLGVLFPSAASALRPPLLPLSNWRVSGRCHCRYLLTAEAAHWPLRLCSPTLPTEELGSCSCLCQLPRRRHGRHRLPSREAIQQLESSANQLARRSARLADLEDRAPPRRRPRARPPIKRTGRAARGNRRLAEQGRAAGSRGPSRYREMSRLDDSPWLRRPEPDSAENPCSRHEKKIYYFGTGSLEKKQSLMPPKERNKRTADFGHCAMEMLQDSALESRRPLQGGLGRRQRKSAGRRDAAADRAAAAKKSVASIESTMNNLRKELARQGAPTGRWLKLEAFRCHDRLKPEQACGSWPAKLEAETAAKDAALTEMKNRTTSVDGWRAAEEQQNGATSVGQKAELGIIRAKNFETRERETRRSNQRKVAEPARAAGSPAGDRRGALNSDSKASSPTSKCELDNAKERICQLEPMPYRKRRYAAAPPSNPNPNPSAELLDSRRLAENLERRCKDLQEELRLMRDSLSEKDKRLAEREAAAGHRDGGRRAKGPPSGRAGVGNRSPWNARPSPAESREPSAPPGRLRRRAAQPRCRDRSPVQSVGLGASQQDELQRESARLRRELATTSDRLQAESEAANKLRELRTKSGAGAGRAAGPAAGAAVSKQSQRSAQRRRAARTRQLPAKRFNASLVEACQRRKAALKKAIEERNEEAEMKERLLVRCQELEEAANIRSAQQRRNGGSNRVHQLVRANSDVNMAASPVFDRRPRCWWRRRCGGGGKGGQLSCEDEDAHLLEWKRIAELQQRNQRQPAQLRSSYPVETQTASVTPRSIVET</sequence>
<feature type="compositionally biased region" description="Basic and acidic residues" evidence="2">
    <location>
        <begin position="231"/>
        <end position="249"/>
    </location>
</feature>
<feature type="compositionally biased region" description="Polar residues" evidence="2">
    <location>
        <begin position="472"/>
        <end position="482"/>
    </location>
</feature>
<feature type="region of interest" description="Disordered" evidence="2">
    <location>
        <begin position="184"/>
        <end position="259"/>
    </location>
</feature>
<dbReference type="WBParaSite" id="maker-unitig_29256-snap-gene-0.2-mRNA-1">
    <property type="protein sequence ID" value="maker-unitig_29256-snap-gene-0.2-mRNA-1"/>
    <property type="gene ID" value="maker-unitig_29256-snap-gene-0.2"/>
</dbReference>
<evidence type="ECO:0000313" key="4">
    <source>
        <dbReference type="WBParaSite" id="maker-unitig_29256-snap-gene-0.2-mRNA-1"/>
    </source>
</evidence>
<proteinExistence type="predicted"/>
<feature type="compositionally biased region" description="Basic and acidic residues" evidence="2">
    <location>
        <begin position="436"/>
        <end position="455"/>
    </location>
</feature>
<feature type="compositionally biased region" description="Basic and acidic residues" evidence="2">
    <location>
        <begin position="553"/>
        <end position="571"/>
    </location>
</feature>
<feature type="compositionally biased region" description="Basic residues" evidence="2">
    <location>
        <begin position="194"/>
        <end position="215"/>
    </location>
</feature>
<feature type="region of interest" description="Disordered" evidence="2">
    <location>
        <begin position="830"/>
        <end position="859"/>
    </location>
</feature>
<feature type="region of interest" description="Disordered" evidence="2">
    <location>
        <begin position="301"/>
        <end position="331"/>
    </location>
</feature>
<dbReference type="Proteomes" id="UP000095280">
    <property type="component" value="Unplaced"/>
</dbReference>
<organism evidence="3 4">
    <name type="scientific">Macrostomum lignano</name>
    <dbReference type="NCBI Taxonomy" id="282301"/>
    <lineage>
        <taxon>Eukaryota</taxon>
        <taxon>Metazoa</taxon>
        <taxon>Spiralia</taxon>
        <taxon>Lophotrochozoa</taxon>
        <taxon>Platyhelminthes</taxon>
        <taxon>Rhabditophora</taxon>
        <taxon>Macrostomorpha</taxon>
        <taxon>Macrostomida</taxon>
        <taxon>Macrostomidae</taxon>
        <taxon>Macrostomum</taxon>
    </lineage>
</organism>
<accession>A0A1I8FCF6</accession>
<reference evidence="4" key="1">
    <citation type="submission" date="2016-11" db="UniProtKB">
        <authorList>
            <consortium name="WormBaseParasite"/>
        </authorList>
    </citation>
    <scope>IDENTIFICATION</scope>
</reference>
<feature type="compositionally biased region" description="Low complexity" evidence="2">
    <location>
        <begin position="676"/>
        <end position="694"/>
    </location>
</feature>
<feature type="compositionally biased region" description="Basic and acidic residues" evidence="2">
    <location>
        <begin position="484"/>
        <end position="494"/>
    </location>
</feature>
<evidence type="ECO:0000256" key="1">
    <source>
        <dbReference type="SAM" id="Coils"/>
    </source>
</evidence>
<keyword evidence="3" id="KW-1185">Reference proteome</keyword>
<feature type="region of interest" description="Disordered" evidence="2">
    <location>
        <begin position="553"/>
        <end position="639"/>
    </location>
</feature>
<feature type="region of interest" description="Disordered" evidence="2">
    <location>
        <begin position="435"/>
        <end position="498"/>
    </location>
</feature>
<feature type="region of interest" description="Disordered" evidence="2">
    <location>
        <begin position="667"/>
        <end position="704"/>
    </location>
</feature>
<keyword evidence="1" id="KW-0175">Coiled coil</keyword>
<dbReference type="AlphaFoldDB" id="A0A1I8FCF6"/>
<protein>
    <submittedName>
        <fullName evidence="4">RING-type domain-containing protein</fullName>
    </submittedName>
</protein>
<evidence type="ECO:0000313" key="3">
    <source>
        <dbReference type="Proteomes" id="UP000095280"/>
    </source>
</evidence>